<dbReference type="eggNOG" id="COG4306">
    <property type="taxonomic scope" value="Bacteria"/>
</dbReference>
<reference evidence="1 2" key="1">
    <citation type="journal article" date="2011" name="Stand. Genomic Sci.">
        <title>Complete genome sequence of Rhodospirillum rubrum type strain (S1).</title>
        <authorList>
            <person name="Munk A.C."/>
            <person name="Copeland A."/>
            <person name="Lucas S."/>
            <person name="Lapidus A."/>
            <person name="Del Rio T.G."/>
            <person name="Barry K."/>
            <person name="Detter J.C."/>
            <person name="Hammon N."/>
            <person name="Israni S."/>
            <person name="Pitluck S."/>
            <person name="Brettin T."/>
            <person name="Bruce D."/>
            <person name="Han C."/>
            <person name="Tapia R."/>
            <person name="Gilna P."/>
            <person name="Schmutz J."/>
            <person name="Larimer F."/>
            <person name="Land M."/>
            <person name="Kyrpides N.C."/>
            <person name="Mavromatis K."/>
            <person name="Richardson P."/>
            <person name="Rohde M."/>
            <person name="Goker M."/>
            <person name="Klenk H.P."/>
            <person name="Zhang Y."/>
            <person name="Roberts G.P."/>
            <person name="Reslewic S."/>
            <person name="Schwartz D.C."/>
        </authorList>
    </citation>
    <scope>NUCLEOTIDE SEQUENCE [LARGE SCALE GENOMIC DNA]</scope>
    <source>
        <strain evidence="2">ATCC 11170 / ATH 1.1.1 / DSM 467 / LMG 4362 / NCIMB 8255 / S1</strain>
    </source>
</reference>
<dbReference type="EnsemblBacteria" id="ABC23715">
    <property type="protein sequence ID" value="ABC23715"/>
    <property type="gene ID" value="Rru_A2918"/>
</dbReference>
<accession>Q2RQ80</accession>
<dbReference type="Pfam" id="PF10083">
    <property type="entry name" value="DUF2321"/>
    <property type="match status" value="1"/>
</dbReference>
<protein>
    <recommendedName>
        <fullName evidence="3">DUF2321 domain-containing protein</fullName>
    </recommendedName>
</protein>
<proteinExistence type="predicted"/>
<dbReference type="KEGG" id="rru:Rru_A2918"/>
<evidence type="ECO:0008006" key="3">
    <source>
        <dbReference type="Google" id="ProtNLM"/>
    </source>
</evidence>
<organism evidence="1 2">
    <name type="scientific">Rhodospirillum rubrum (strain ATCC 11170 / ATH 1.1.1 / DSM 467 / LMG 4362 / NCIMB 8255 / S1)</name>
    <dbReference type="NCBI Taxonomy" id="269796"/>
    <lineage>
        <taxon>Bacteria</taxon>
        <taxon>Pseudomonadati</taxon>
        <taxon>Pseudomonadota</taxon>
        <taxon>Alphaproteobacteria</taxon>
        <taxon>Rhodospirillales</taxon>
        <taxon>Rhodospirillaceae</taxon>
        <taxon>Rhodospirillum</taxon>
    </lineage>
</organism>
<dbReference type="PIRSF" id="PIRSF028570">
    <property type="entry name" value="UCP028570"/>
    <property type="match status" value="1"/>
</dbReference>
<gene>
    <name evidence="1" type="ordered locus">Rru_A2918</name>
</gene>
<evidence type="ECO:0000313" key="2">
    <source>
        <dbReference type="Proteomes" id="UP000001929"/>
    </source>
</evidence>
<dbReference type="AlphaFoldDB" id="Q2RQ80"/>
<dbReference type="EMBL" id="CP000230">
    <property type="protein sequence ID" value="ABC23715.1"/>
    <property type="molecule type" value="Genomic_DNA"/>
</dbReference>
<sequence>MVQQSISGVDAMGYYLTAQVCGNGHHTTSSVEHSPNLMANFCDKCGSETMTKCPSCSTKIRGKYYVDDFAIIGQNYTAPSFCHACGKAFPWTTTKIEAAKEMVEEIDELSPDEREKLKGAIDDIVIEGARTELGANRFKKLLTKMGSASASAMRDIVVDVISETAKKIIFP</sequence>
<dbReference type="Proteomes" id="UP000001929">
    <property type="component" value="Chromosome"/>
</dbReference>
<dbReference type="InterPro" id="IPR016891">
    <property type="entry name" value="DUF2321"/>
</dbReference>
<dbReference type="HOGENOM" id="CLU_137813_0_0_5"/>
<keyword evidence="2" id="KW-1185">Reference proteome</keyword>
<name>Q2RQ80_RHORT</name>
<evidence type="ECO:0000313" key="1">
    <source>
        <dbReference type="EMBL" id="ABC23715.1"/>
    </source>
</evidence>